<evidence type="ECO:0000259" key="4">
    <source>
        <dbReference type="Pfam" id="PF13229"/>
    </source>
</evidence>
<dbReference type="PANTHER" id="PTHR40088:SF2">
    <property type="entry name" value="SECRETED SUGAR HYDROLASE"/>
    <property type="match status" value="1"/>
</dbReference>
<comment type="caution">
    <text evidence="6">The sequence shown here is derived from an EMBL/GenBank/DDBJ whole genome shotgun (WGS) entry which is preliminary data.</text>
</comment>
<dbReference type="SUPFAM" id="SSF51126">
    <property type="entry name" value="Pectin lyase-like"/>
    <property type="match status" value="1"/>
</dbReference>
<reference evidence="6 7" key="1">
    <citation type="submission" date="2019-07" db="EMBL/GenBank/DDBJ databases">
        <title>Whole genome shotgun sequence of Lactobacillus zymae NBRC 107157.</title>
        <authorList>
            <person name="Hosoyama A."/>
            <person name="Uohara A."/>
            <person name="Ohji S."/>
            <person name="Ichikawa N."/>
        </authorList>
    </citation>
    <scope>NUCLEOTIDE SEQUENCE [LARGE SCALE GENOMIC DNA]</scope>
    <source>
        <strain evidence="6 7">NBRC 107157</strain>
    </source>
</reference>
<dbReference type="InterPro" id="IPR011050">
    <property type="entry name" value="Pectin_lyase_fold/virulence"/>
</dbReference>
<accession>A0ABQ0X1Y4</accession>
<name>A0ABQ0X1Y4_9LACO</name>
<feature type="domain" description="Glycoside hydrolase 120 insertion" evidence="5">
    <location>
        <begin position="78"/>
        <end position="188"/>
    </location>
</feature>
<evidence type="ECO:0000256" key="3">
    <source>
        <dbReference type="ARBA" id="ARBA00022729"/>
    </source>
</evidence>
<dbReference type="InterPro" id="IPR052052">
    <property type="entry name" value="Polysaccharide_Lyase_9"/>
</dbReference>
<evidence type="ECO:0000256" key="2">
    <source>
        <dbReference type="ARBA" id="ARBA00022525"/>
    </source>
</evidence>
<evidence type="ECO:0000259" key="5">
    <source>
        <dbReference type="Pfam" id="PF21258"/>
    </source>
</evidence>
<keyword evidence="7" id="KW-1185">Reference proteome</keyword>
<evidence type="ECO:0000313" key="6">
    <source>
        <dbReference type="EMBL" id="GEO72547.1"/>
    </source>
</evidence>
<organism evidence="6 7">
    <name type="scientific">Levilactobacillus zymae</name>
    <dbReference type="NCBI Taxonomy" id="267363"/>
    <lineage>
        <taxon>Bacteria</taxon>
        <taxon>Bacillati</taxon>
        <taxon>Bacillota</taxon>
        <taxon>Bacilli</taxon>
        <taxon>Lactobacillales</taxon>
        <taxon>Lactobacillaceae</taxon>
        <taxon>Levilactobacillus</taxon>
    </lineage>
</organism>
<proteinExistence type="predicted"/>
<keyword evidence="2" id="KW-0964">Secreted</keyword>
<dbReference type="InterPro" id="IPR049169">
    <property type="entry name" value="Glyco_hydro_120_ins"/>
</dbReference>
<protein>
    <recommendedName>
        <fullName evidence="8">Right handed beta helix domain-containing protein</fullName>
    </recommendedName>
</protein>
<evidence type="ECO:0008006" key="8">
    <source>
        <dbReference type="Google" id="ProtNLM"/>
    </source>
</evidence>
<dbReference type="RefSeq" id="WP_057732439.1">
    <property type="nucleotide sequence ID" value="NZ_BJZK01000021.1"/>
</dbReference>
<dbReference type="Pfam" id="PF21258">
    <property type="entry name" value="Glyco_hydro_120_ins"/>
    <property type="match status" value="1"/>
</dbReference>
<dbReference type="InterPro" id="IPR039448">
    <property type="entry name" value="Beta_helix"/>
</dbReference>
<keyword evidence="3" id="KW-0732">Signal</keyword>
<dbReference type="Gene3D" id="2.60.40.1180">
    <property type="entry name" value="Golgi alpha-mannosidase II"/>
    <property type="match status" value="1"/>
</dbReference>
<dbReference type="Proteomes" id="UP000321794">
    <property type="component" value="Unassembled WGS sequence"/>
</dbReference>
<dbReference type="EMBL" id="BJZK01000021">
    <property type="protein sequence ID" value="GEO72547.1"/>
    <property type="molecule type" value="Genomic_DNA"/>
</dbReference>
<dbReference type="InterPro" id="IPR012334">
    <property type="entry name" value="Pectin_lyas_fold"/>
</dbReference>
<dbReference type="Pfam" id="PF13229">
    <property type="entry name" value="Beta_helix"/>
    <property type="match status" value="1"/>
</dbReference>
<dbReference type="PANTHER" id="PTHR40088">
    <property type="entry name" value="PECTATE LYASE (EUROFUNG)"/>
    <property type="match status" value="1"/>
</dbReference>
<evidence type="ECO:0000256" key="1">
    <source>
        <dbReference type="ARBA" id="ARBA00004613"/>
    </source>
</evidence>
<gene>
    <name evidence="6" type="ORF">LZY01_17150</name>
</gene>
<sequence length="680" mass="76640">MKIYVDAQATREGNGTQEAPYRLINEAAQVAVAGDEILVFPGTYREYVNPVHGGTNDARITYRSVEPLKAVITGGEAVKNWQPYQGNVWVTRINNGLFGSYNPYTTYVMGDWYFGPVNKHTGAVYMNDRQFYETTSVAECLAAEVYGRSWERKNSVYKWYTEQDEATDETVIYANFQGKDPNHEDVEINVRREVFMPQATGVNNITVSGFTVNKAATTWAPPASYQDGMIGPHWSKGWIIEDCDISHSRCAGISLGKYEDPVNNQYFTYKHVKSPTQMERDAVCRGQYHGWLKENIGHHIIRRCNIHHCEQDGIVGRQGGVFSLIEDNHIHDINNMQELAGAEIAGIKMHAAIDVIIRRNHINDCTMGIWTDWEAQGTRITQNLLDHNYAPKGTAQRIVGAMQSQDIFVEVGHGPTLIDNNLLLSKASLRLATEGVACVHNLMLGSITSIGANTDFFVDGKNQPRFTPYHIQHRTEVAGFMTILHGDDRFYNNIFVQNWPVEATDHETLVDREPEDTEQVGTNGFDDYPTYDEWYAQFERLDGTIAKENDMNDLMSAHFGHLPVWAAGNMYFNGAKAWKKETDNFVNTSDKVTVELVENDDQVTLKTNLYDLLGDYAEGIITTDTLGEAFEPEQRYEAPNGDDIIFNQDYFGNHRGVSTLPGPFVSGEDAQAALWESRRG</sequence>
<dbReference type="InterPro" id="IPR013780">
    <property type="entry name" value="Glyco_hydro_b"/>
</dbReference>
<evidence type="ECO:0000313" key="7">
    <source>
        <dbReference type="Proteomes" id="UP000321794"/>
    </source>
</evidence>
<dbReference type="Gene3D" id="2.160.20.10">
    <property type="entry name" value="Single-stranded right-handed beta-helix, Pectin lyase-like"/>
    <property type="match status" value="1"/>
</dbReference>
<comment type="subcellular location">
    <subcellularLocation>
        <location evidence="1">Secreted</location>
    </subcellularLocation>
</comment>
<feature type="domain" description="Right handed beta helix" evidence="4">
    <location>
        <begin position="238"/>
        <end position="389"/>
    </location>
</feature>